<organism evidence="1 2">
    <name type="scientific">Marinobacterium aestuarii</name>
    <dbReference type="NCBI Taxonomy" id="1821621"/>
    <lineage>
        <taxon>Bacteria</taxon>
        <taxon>Pseudomonadati</taxon>
        <taxon>Pseudomonadota</taxon>
        <taxon>Gammaproteobacteria</taxon>
        <taxon>Oceanospirillales</taxon>
        <taxon>Oceanospirillaceae</taxon>
        <taxon>Marinobacterium</taxon>
    </lineage>
</organism>
<reference evidence="1 2" key="2">
    <citation type="journal article" date="2018" name="Int. J. Syst. Evol. Microbiol.">
        <title>Marinobacterium aestuarii sp. nov., a benzene-degrading marine bacterium isolated from estuary sediment.</title>
        <authorList>
            <person name="Bae S.S."/>
            <person name="Jung J."/>
            <person name="Chung D."/>
            <person name="Baek K."/>
        </authorList>
    </citation>
    <scope>NUCLEOTIDE SEQUENCE [LARGE SCALE GENOMIC DNA]</scope>
    <source>
        <strain evidence="1 2">ST58-10</strain>
    </source>
</reference>
<protein>
    <submittedName>
        <fullName evidence="1">Uncharacterized protein</fullName>
    </submittedName>
</protein>
<keyword evidence="2" id="KW-1185">Reference proteome</keyword>
<name>A0A1A9F3K8_9GAMM</name>
<gene>
    <name evidence="1" type="ORF">A8C75_18815</name>
</gene>
<evidence type="ECO:0000313" key="1">
    <source>
        <dbReference type="EMBL" id="ANG64323.1"/>
    </source>
</evidence>
<dbReference type="EMBL" id="CP015839">
    <property type="protein sequence ID" value="ANG64323.1"/>
    <property type="molecule type" value="Genomic_DNA"/>
</dbReference>
<accession>A0A1A9F3K8</accession>
<proteinExistence type="predicted"/>
<dbReference type="AlphaFoldDB" id="A0A1A9F3K8"/>
<reference evidence="2" key="1">
    <citation type="submission" date="2016-05" db="EMBL/GenBank/DDBJ databases">
        <authorList>
            <person name="Baek K."/>
            <person name="Yang S.-J."/>
        </authorList>
    </citation>
    <scope>NUCLEOTIDE SEQUENCE [LARGE SCALE GENOMIC DNA]</scope>
    <source>
        <strain evidence="2">ST58-10</strain>
    </source>
</reference>
<dbReference type="Proteomes" id="UP000078070">
    <property type="component" value="Chromosome"/>
</dbReference>
<dbReference type="KEGG" id="mars:A8C75_18815"/>
<evidence type="ECO:0000313" key="2">
    <source>
        <dbReference type="Proteomes" id="UP000078070"/>
    </source>
</evidence>
<sequence>MMDQHVSLCLGGDLANLHSLGWIATDIHRLIEFSDLLESGDQEPLERYFGPQARPANRYKSLTANGHRPLNDISLQDDGSLTLNIPNLSVAGAIIMPLVQTAVTRLLIKTDSLLDFRLTPADPGLKRVMQAFERGDFGNGRDGLFTLAFVLRELKYKVAFLDHNAALVEHSVDRYATRIARTIRKHGM</sequence>